<sequence length="14" mass="1557">MGSYCRTSSSYVSE</sequence>
<name>A0A0A9AS12_ARUDO</name>
<reference evidence="1" key="2">
    <citation type="journal article" date="2015" name="Data Brief">
        <title>Shoot transcriptome of the giant reed, Arundo donax.</title>
        <authorList>
            <person name="Barrero R.A."/>
            <person name="Guerrero F.D."/>
            <person name="Moolhuijzen P."/>
            <person name="Goolsby J.A."/>
            <person name="Tidwell J."/>
            <person name="Bellgard S.E."/>
            <person name="Bellgard M.I."/>
        </authorList>
    </citation>
    <scope>NUCLEOTIDE SEQUENCE</scope>
    <source>
        <tissue evidence="1">Shoot tissue taken approximately 20 cm above the soil surface</tissue>
    </source>
</reference>
<proteinExistence type="predicted"/>
<accession>A0A0A9AS12</accession>
<evidence type="ECO:0000313" key="1">
    <source>
        <dbReference type="EMBL" id="JAD54534.1"/>
    </source>
</evidence>
<organism evidence="1">
    <name type="scientific">Arundo donax</name>
    <name type="common">Giant reed</name>
    <name type="synonym">Donax arundinaceus</name>
    <dbReference type="NCBI Taxonomy" id="35708"/>
    <lineage>
        <taxon>Eukaryota</taxon>
        <taxon>Viridiplantae</taxon>
        <taxon>Streptophyta</taxon>
        <taxon>Embryophyta</taxon>
        <taxon>Tracheophyta</taxon>
        <taxon>Spermatophyta</taxon>
        <taxon>Magnoliopsida</taxon>
        <taxon>Liliopsida</taxon>
        <taxon>Poales</taxon>
        <taxon>Poaceae</taxon>
        <taxon>PACMAD clade</taxon>
        <taxon>Arundinoideae</taxon>
        <taxon>Arundineae</taxon>
        <taxon>Arundo</taxon>
    </lineage>
</organism>
<dbReference type="EMBL" id="GBRH01243361">
    <property type="protein sequence ID" value="JAD54534.1"/>
    <property type="molecule type" value="Transcribed_RNA"/>
</dbReference>
<reference evidence="1" key="1">
    <citation type="submission" date="2014-09" db="EMBL/GenBank/DDBJ databases">
        <authorList>
            <person name="Magalhaes I.L.F."/>
            <person name="Oliveira U."/>
            <person name="Santos F.R."/>
            <person name="Vidigal T.H.D.A."/>
            <person name="Brescovit A.D."/>
            <person name="Santos A.J."/>
        </authorList>
    </citation>
    <scope>NUCLEOTIDE SEQUENCE</scope>
    <source>
        <tissue evidence="1">Shoot tissue taken approximately 20 cm above the soil surface</tissue>
    </source>
</reference>
<protein>
    <submittedName>
        <fullName evidence="1">Uncharacterized protein</fullName>
    </submittedName>
</protein>